<feature type="domain" description="Thioesterase" evidence="2">
    <location>
        <begin position="3"/>
        <end position="227"/>
    </location>
</feature>
<dbReference type="PANTHER" id="PTHR11487:SF0">
    <property type="entry name" value="S-ACYL FATTY ACID SYNTHASE THIOESTERASE, MEDIUM CHAIN"/>
    <property type="match status" value="1"/>
</dbReference>
<reference evidence="3 4" key="1">
    <citation type="submission" date="2016-11" db="EMBL/GenBank/DDBJ databases">
        <authorList>
            <person name="Jaros S."/>
            <person name="Januszkiewicz K."/>
            <person name="Wedrychowicz H."/>
        </authorList>
    </citation>
    <scope>NUCLEOTIDE SEQUENCE [LARGE SCALE GENOMIC DNA]</scope>
    <source>
        <strain evidence="3 4">DSM 15930</strain>
    </source>
</reference>
<dbReference type="Gene3D" id="3.40.50.1820">
    <property type="entry name" value="alpha/beta hydrolase"/>
    <property type="match status" value="1"/>
</dbReference>
<evidence type="ECO:0000259" key="2">
    <source>
        <dbReference type="Pfam" id="PF00975"/>
    </source>
</evidence>
<dbReference type="GO" id="GO:0008610">
    <property type="term" value="P:lipid biosynthetic process"/>
    <property type="evidence" value="ECO:0007669"/>
    <property type="project" value="TreeGrafter"/>
</dbReference>
<dbReference type="OrthoDB" id="2213423at2"/>
<dbReference type="Proteomes" id="UP000184038">
    <property type="component" value="Unassembled WGS sequence"/>
</dbReference>
<dbReference type="InterPro" id="IPR001031">
    <property type="entry name" value="Thioesterase"/>
</dbReference>
<evidence type="ECO:0000313" key="4">
    <source>
        <dbReference type="Proteomes" id="UP000184038"/>
    </source>
</evidence>
<organism evidence="3 4">
    <name type="scientific">Anaerosporobacter mobilis DSM 15930</name>
    <dbReference type="NCBI Taxonomy" id="1120996"/>
    <lineage>
        <taxon>Bacteria</taxon>
        <taxon>Bacillati</taxon>
        <taxon>Bacillota</taxon>
        <taxon>Clostridia</taxon>
        <taxon>Lachnospirales</taxon>
        <taxon>Lachnospiraceae</taxon>
        <taxon>Anaerosporobacter</taxon>
    </lineage>
</organism>
<dbReference type="RefSeq" id="WP_073287650.1">
    <property type="nucleotide sequence ID" value="NZ_FRCP01000011.1"/>
</dbReference>
<dbReference type="SUPFAM" id="SSF53474">
    <property type="entry name" value="alpha/beta-Hydrolases"/>
    <property type="match status" value="1"/>
</dbReference>
<dbReference type="STRING" id="1120996.SAMN02746066_02239"/>
<evidence type="ECO:0000256" key="1">
    <source>
        <dbReference type="ARBA" id="ARBA00007169"/>
    </source>
</evidence>
<dbReference type="Pfam" id="PF00975">
    <property type="entry name" value="Thioesterase"/>
    <property type="match status" value="1"/>
</dbReference>
<proteinExistence type="inferred from homology"/>
<evidence type="ECO:0000313" key="3">
    <source>
        <dbReference type="EMBL" id="SHM51689.1"/>
    </source>
</evidence>
<gene>
    <name evidence="3" type="ORF">SAMN02746066_02239</name>
</gene>
<dbReference type="InterPro" id="IPR029058">
    <property type="entry name" value="AB_hydrolase_fold"/>
</dbReference>
<protein>
    <submittedName>
        <fullName evidence="3">Surfactin synthase thioesterase subunit</fullName>
    </submittedName>
</protein>
<dbReference type="AlphaFoldDB" id="A0A1M7JF77"/>
<dbReference type="InterPro" id="IPR012223">
    <property type="entry name" value="TEII"/>
</dbReference>
<keyword evidence="4" id="KW-1185">Reference proteome</keyword>
<dbReference type="PANTHER" id="PTHR11487">
    <property type="entry name" value="THIOESTERASE"/>
    <property type="match status" value="1"/>
</dbReference>
<name>A0A1M7JF77_9FIRM</name>
<accession>A0A1M7JF77</accession>
<comment type="similarity">
    <text evidence="1">Belongs to the thioesterase family.</text>
</comment>
<sequence length="237" mass="27423">MLKLYCVPYSGASATIYSKWTRIVNEGIEIVPLELAGRGRRMKDDFYKDVDEAAEELSEIIIHDAGDCDYAFFGHSLGARIIYDVYYKLVDKGFRLPIKIFFSASKAPQLLCGETKRYQLPDDQFINVVLNYDVNTKAVFENKELYDIFVPLIRADFRIYEEYKFDNREDKIVVPVVVFYGESDDTLQITDIESWREVTSGEFKLIPFEGTHFFINENVTKVVNVVNEELMQVIGIL</sequence>
<dbReference type="EMBL" id="FRCP01000011">
    <property type="protein sequence ID" value="SHM51689.1"/>
    <property type="molecule type" value="Genomic_DNA"/>
</dbReference>